<gene>
    <name evidence="1" type="ORF">EDM59_01440</name>
</gene>
<dbReference type="InterPro" id="IPR014962">
    <property type="entry name" value="YolD"/>
</dbReference>
<reference evidence="1 2" key="1">
    <citation type="submission" date="2018-10" db="EMBL/GenBank/DDBJ databases">
        <title>Phylogenomics of Brevibacillus.</title>
        <authorList>
            <person name="Dunlap C."/>
        </authorList>
    </citation>
    <scope>NUCLEOTIDE SEQUENCE [LARGE SCALE GENOMIC DNA]</scope>
    <source>
        <strain evidence="1 2">JCM 15774</strain>
    </source>
</reference>
<dbReference type="AlphaFoldDB" id="A0A3M8DPT2"/>
<evidence type="ECO:0000313" key="1">
    <source>
        <dbReference type="EMBL" id="RNB90140.1"/>
    </source>
</evidence>
<evidence type="ECO:0000313" key="2">
    <source>
        <dbReference type="Proteomes" id="UP000269573"/>
    </source>
</evidence>
<dbReference type="Pfam" id="PF08863">
    <property type="entry name" value="YolD"/>
    <property type="match status" value="1"/>
</dbReference>
<dbReference type="EMBL" id="RHHU01000002">
    <property type="protein sequence ID" value="RNB90140.1"/>
    <property type="molecule type" value="Genomic_DNA"/>
</dbReference>
<keyword evidence="2" id="KW-1185">Reference proteome</keyword>
<name>A0A3M8DPT2_9BACL</name>
<accession>A0A3M8DPT2</accession>
<protein>
    <submittedName>
        <fullName evidence="1">YolD-like family protein</fullName>
    </submittedName>
</protein>
<dbReference type="Proteomes" id="UP000269573">
    <property type="component" value="Unassembled WGS sequence"/>
</dbReference>
<sequence>MVRKLDNMFAASRFVLPEQRELYLQLKEDEKLVSMPTIEQDEFESFEYILRDAQQANYAVTITWWRHKKNNLGTTCMMWGKVEWINSNNRRVKLLTDEDVQWILMDTIIAVKG</sequence>
<comment type="caution">
    <text evidence="1">The sequence shown here is derived from an EMBL/GenBank/DDBJ whole genome shotgun (WGS) entry which is preliminary data.</text>
</comment>
<organism evidence="1 2">
    <name type="scientific">Brevibacillus nitrificans</name>
    <dbReference type="NCBI Taxonomy" id="651560"/>
    <lineage>
        <taxon>Bacteria</taxon>
        <taxon>Bacillati</taxon>
        <taxon>Bacillota</taxon>
        <taxon>Bacilli</taxon>
        <taxon>Bacillales</taxon>
        <taxon>Paenibacillaceae</taxon>
        <taxon>Brevibacillus</taxon>
    </lineage>
</organism>
<proteinExistence type="predicted"/>